<feature type="domain" description="CobN/magnesium chelatase" evidence="3">
    <location>
        <begin position="704"/>
        <end position="1134"/>
    </location>
</feature>
<evidence type="ECO:0000256" key="2">
    <source>
        <dbReference type="SAM" id="Phobius"/>
    </source>
</evidence>
<feature type="region of interest" description="Disordered" evidence="1">
    <location>
        <begin position="1216"/>
        <end position="1242"/>
    </location>
</feature>
<keyword evidence="5" id="KW-1185">Reference proteome</keyword>
<sequence>MVSTTIEARTLGLFVGDADAYLCVEALKSLALSDLDIQIFTDEHVGQAALEAFLPRLDAAVVDIMHPQPADWLLAQRSRIKPNAKLYAVRSSSHTQDFLDAGFVIDKDVQRYFEFTSAENLKNLILFLAHKEFDLPVEYAPPAILPENGLYHPDAGRVFATWKEYLAWYQTRPQYRADHLWDVTIIFPTYMIDGKNAPIDALIRAYERQGINTVALLRGNMATWQVGLQELLAQKPLNMQLGSISGFTFKFSSALSPELAETLRQANVPIFNPLMLFSGSDEEWRASLEGLSPVELAYQLSTPELSGLIEPTVIGLKQKSVDAERNVTSYYYVPEQALVEKLARRAAKWHHLKRLPNAEKKVALVYYNHGAGKQNIGASYLNVADSIGQIVERLRSEGYTIEGEASEERIMERLLTSGRNIGSWAPDELTRLMQSDDVLTIDMEDYKRWLTELDPTFVASVKKDWGEPESSSIMVKDGKFIIPCVKMGNLTLFPQPVRGWSDDPEKLYHSTILAPHHQYVAFYLWLQKVWQPDAMISLGTHGTHEWLPGKQTGLSASCAPEALIGDMPSLYPYIVDDVGEGIQAKRRGRAVVIDHATPPFRAGGAYAEYAELAALISEHGAAPSDAIASAKFERIREMVVKLGLDKDLKLTDVTADALEKIEHYLLALKTDLIPYGLHTFGVSPDGDALRETAAAIAETSDQPAEFYQQQLALCGQEELNSLVNGLNAGYVPPASGNDPIRNPESLPTGKDFYSFDPDKVPSKEAWDVGKKAAQDMIDAYRREHGNQYPDQIGIILWSVEVMRNEGTNAATALYLMGMQPVWDARDKVKGVAPIPGTELGRPRIDVLLQMSGLFRDTFPTVALLLDKAVKQAATLTDVENFIKQHTDELQTALQQQGYSQEDAQKLATLRLFSAPPGAYGTKVDDMTGASGLWDDDRVVAEHGFIDMQSYGYSSEIWGESAKPVYRQNLKRVDATMHSISTNLYGTMDNDDMFQYLGGLTMAVRHESGSDPDVFVAQQRDSSQAFIEPLAATLGRELRSRYLNPKWIEGMKQENYAGAREIAEFVENMWGWQVTTPQAVDKAFWEQTYEVYVEDKYGQELKEFFNKQNPWAYQAVTARMLEAARKGYWQASDEMKQTLAVEYVMNVIEKGVACCDHTCNNPLLNQMVVNIVSLPGVLSVELVEQFKLAIEQATGKPLDQFAQERAALIEKYQDHAPAEQHNAAEHTAKEQSSQSADATGGTDSQVVQGYKMEEVNRADDASEVSSSGVQWFAAGFVLLILSFVIYGIRRQQRKKSE</sequence>
<feature type="compositionally biased region" description="Polar residues" evidence="1">
    <location>
        <begin position="1229"/>
        <end position="1242"/>
    </location>
</feature>
<feature type="domain" description="CobN/magnesium chelatase" evidence="3">
    <location>
        <begin position="111"/>
        <end position="703"/>
    </location>
</feature>
<keyword evidence="2" id="KW-1133">Transmembrane helix</keyword>
<protein>
    <recommendedName>
        <fullName evidence="3">CobN/magnesium chelatase domain-containing protein</fullName>
    </recommendedName>
</protein>
<accession>A0A081BME7</accession>
<keyword evidence="2" id="KW-0472">Membrane</keyword>
<dbReference type="EMBL" id="DF820457">
    <property type="protein sequence ID" value="GAK51563.1"/>
    <property type="molecule type" value="Genomic_DNA"/>
</dbReference>
<feature type="compositionally biased region" description="Basic and acidic residues" evidence="1">
    <location>
        <begin position="1216"/>
        <end position="1228"/>
    </location>
</feature>
<feature type="transmembrane region" description="Helical" evidence="2">
    <location>
        <begin position="1268"/>
        <end position="1287"/>
    </location>
</feature>
<reference evidence="4" key="1">
    <citation type="journal article" date="2015" name="PeerJ">
        <title>First genomic representation of candidate bacterial phylum KSB3 points to enhanced environmental sensing as a trigger of wastewater bulking.</title>
        <authorList>
            <person name="Sekiguchi Y."/>
            <person name="Ohashi A."/>
            <person name="Parks D.H."/>
            <person name="Yamauchi T."/>
            <person name="Tyson G.W."/>
            <person name="Hugenholtz P."/>
        </authorList>
    </citation>
    <scope>NUCLEOTIDE SEQUENCE [LARGE SCALE GENOMIC DNA]</scope>
</reference>
<evidence type="ECO:0000256" key="1">
    <source>
        <dbReference type="SAM" id="MobiDB-lite"/>
    </source>
</evidence>
<dbReference type="InterPro" id="IPR003672">
    <property type="entry name" value="CobN/Mg_chltase"/>
</dbReference>
<dbReference type="Proteomes" id="UP000030700">
    <property type="component" value="Unassembled WGS sequence"/>
</dbReference>
<dbReference type="Pfam" id="PF02514">
    <property type="entry name" value="CobN-Mg_chel"/>
    <property type="match status" value="2"/>
</dbReference>
<keyword evidence="2" id="KW-0812">Transmembrane</keyword>
<dbReference type="STRING" id="1499966.U14_02808"/>
<organism evidence="4">
    <name type="scientific">Candidatus Moduliflexus flocculans</name>
    <dbReference type="NCBI Taxonomy" id="1499966"/>
    <lineage>
        <taxon>Bacteria</taxon>
        <taxon>Candidatus Moduliflexota</taxon>
        <taxon>Candidatus Moduliflexia</taxon>
        <taxon>Candidatus Moduliflexales</taxon>
        <taxon>Candidatus Moduliflexaceae</taxon>
    </lineage>
</organism>
<evidence type="ECO:0000259" key="3">
    <source>
        <dbReference type="Pfam" id="PF02514"/>
    </source>
</evidence>
<evidence type="ECO:0000313" key="5">
    <source>
        <dbReference type="Proteomes" id="UP000030700"/>
    </source>
</evidence>
<dbReference type="PANTHER" id="PTHR44119">
    <property type="entry name" value="MAGNESIUM-CHELATASE SUBUNIT CHLH, CHLOROPLASTIC"/>
    <property type="match status" value="1"/>
</dbReference>
<evidence type="ECO:0000313" key="4">
    <source>
        <dbReference type="EMBL" id="GAK51563.1"/>
    </source>
</evidence>
<dbReference type="HOGENOM" id="CLU_002017_4_1_0"/>
<dbReference type="PANTHER" id="PTHR44119:SF4">
    <property type="entry name" value="AEROBIC COBALTOCHELATASE SUBUNIT COBN"/>
    <property type="match status" value="1"/>
</dbReference>
<dbReference type="CDD" id="cd10150">
    <property type="entry name" value="CobN_like"/>
    <property type="match status" value="1"/>
</dbReference>
<gene>
    <name evidence="4" type="ORF">U14_02808</name>
</gene>
<name>A0A081BME7_9BACT</name>
<proteinExistence type="predicted"/>